<feature type="compositionally biased region" description="Basic and acidic residues" evidence="1">
    <location>
        <begin position="67"/>
        <end position="80"/>
    </location>
</feature>
<name>A0AAD5MWK6_PARTN</name>
<evidence type="ECO:0000313" key="3">
    <source>
        <dbReference type="Proteomes" id="UP001196413"/>
    </source>
</evidence>
<comment type="caution">
    <text evidence="2">The sequence shown here is derived from an EMBL/GenBank/DDBJ whole genome shotgun (WGS) entry which is preliminary data.</text>
</comment>
<reference evidence="2" key="1">
    <citation type="submission" date="2021-06" db="EMBL/GenBank/DDBJ databases">
        <title>Parelaphostrongylus tenuis whole genome reference sequence.</title>
        <authorList>
            <person name="Garwood T.J."/>
            <person name="Larsen P.A."/>
            <person name="Fountain-Jones N.M."/>
            <person name="Garbe J.R."/>
            <person name="Macchietto M.G."/>
            <person name="Kania S.A."/>
            <person name="Gerhold R.W."/>
            <person name="Richards J.E."/>
            <person name="Wolf T.M."/>
        </authorList>
    </citation>
    <scope>NUCLEOTIDE SEQUENCE</scope>
    <source>
        <strain evidence="2">MNPRO001-30</strain>
        <tissue evidence="2">Meninges</tissue>
    </source>
</reference>
<protein>
    <submittedName>
        <fullName evidence="2">Uncharacterized protein</fullName>
    </submittedName>
</protein>
<feature type="compositionally biased region" description="Basic and acidic residues" evidence="1">
    <location>
        <begin position="26"/>
        <end position="59"/>
    </location>
</feature>
<evidence type="ECO:0000313" key="2">
    <source>
        <dbReference type="EMBL" id="KAJ1356122.1"/>
    </source>
</evidence>
<gene>
    <name evidence="2" type="ORF">KIN20_013772</name>
</gene>
<dbReference type="Proteomes" id="UP001196413">
    <property type="component" value="Unassembled WGS sequence"/>
</dbReference>
<feature type="region of interest" description="Disordered" evidence="1">
    <location>
        <begin position="1"/>
        <end position="89"/>
    </location>
</feature>
<feature type="compositionally biased region" description="Basic and acidic residues" evidence="1">
    <location>
        <begin position="9"/>
        <end position="18"/>
    </location>
</feature>
<keyword evidence="3" id="KW-1185">Reference proteome</keyword>
<accession>A0AAD5MWK6</accession>
<evidence type="ECO:0000256" key="1">
    <source>
        <dbReference type="SAM" id="MobiDB-lite"/>
    </source>
</evidence>
<sequence>MKVGKKKRAETTRREGGEATHLICPFHREKREEEGKAPTKSAKREQESGEKKREKVKAEQRRKKRDQKGLLESARRENKRAGSAVCKRT</sequence>
<organism evidence="2 3">
    <name type="scientific">Parelaphostrongylus tenuis</name>
    <name type="common">Meningeal worm</name>
    <dbReference type="NCBI Taxonomy" id="148309"/>
    <lineage>
        <taxon>Eukaryota</taxon>
        <taxon>Metazoa</taxon>
        <taxon>Ecdysozoa</taxon>
        <taxon>Nematoda</taxon>
        <taxon>Chromadorea</taxon>
        <taxon>Rhabditida</taxon>
        <taxon>Rhabditina</taxon>
        <taxon>Rhabditomorpha</taxon>
        <taxon>Strongyloidea</taxon>
        <taxon>Metastrongylidae</taxon>
        <taxon>Parelaphostrongylus</taxon>
    </lineage>
</organism>
<dbReference type="AlphaFoldDB" id="A0AAD5MWK6"/>
<dbReference type="EMBL" id="JAHQIW010002695">
    <property type="protein sequence ID" value="KAJ1356122.1"/>
    <property type="molecule type" value="Genomic_DNA"/>
</dbReference>
<proteinExistence type="predicted"/>